<name>A0A6G9AXZ1_9BACT</name>
<proteinExistence type="predicted"/>
<dbReference type="EMBL" id="CP050063">
    <property type="protein sequence ID" value="QIP17351.1"/>
    <property type="molecule type" value="Genomic_DNA"/>
</dbReference>
<reference evidence="2 3" key="1">
    <citation type="submission" date="2020-03" db="EMBL/GenBank/DDBJ databases">
        <authorList>
            <person name="Kim M.K."/>
        </authorList>
    </citation>
    <scope>NUCLEOTIDE SEQUENCE [LARGE SCALE GENOMIC DNA]</scope>
    <source>
        <strain evidence="2 3">BT328</strain>
    </source>
</reference>
<accession>A0A6G9AXZ1</accession>
<evidence type="ECO:0000313" key="2">
    <source>
        <dbReference type="EMBL" id="QIP17351.1"/>
    </source>
</evidence>
<dbReference type="InterPro" id="IPR032710">
    <property type="entry name" value="NTF2-like_dom_sf"/>
</dbReference>
<dbReference type="SUPFAM" id="SSF54427">
    <property type="entry name" value="NTF2-like"/>
    <property type="match status" value="1"/>
</dbReference>
<dbReference type="Gene3D" id="3.10.450.50">
    <property type="match status" value="1"/>
</dbReference>
<gene>
    <name evidence="2" type="ORF">G8759_34290</name>
</gene>
<dbReference type="Pfam" id="PF13577">
    <property type="entry name" value="SnoaL_4"/>
    <property type="match status" value="1"/>
</dbReference>
<dbReference type="CDD" id="cd00531">
    <property type="entry name" value="NTF2_like"/>
    <property type="match status" value="1"/>
</dbReference>
<dbReference type="RefSeq" id="WP_167218125.1">
    <property type="nucleotide sequence ID" value="NZ_CP050063.1"/>
</dbReference>
<feature type="domain" description="SnoaL-like" evidence="1">
    <location>
        <begin position="9"/>
        <end position="140"/>
    </location>
</feature>
<dbReference type="InterPro" id="IPR037401">
    <property type="entry name" value="SnoaL-like"/>
</dbReference>
<keyword evidence="3" id="KW-1185">Reference proteome</keyword>
<dbReference type="Proteomes" id="UP000501802">
    <property type="component" value="Chromosome"/>
</dbReference>
<organism evidence="2 3">
    <name type="scientific">Spirosoma aureum</name>
    <dbReference type="NCBI Taxonomy" id="2692134"/>
    <lineage>
        <taxon>Bacteria</taxon>
        <taxon>Pseudomonadati</taxon>
        <taxon>Bacteroidota</taxon>
        <taxon>Cytophagia</taxon>
        <taxon>Cytophagales</taxon>
        <taxon>Cytophagaceae</taxon>
        <taxon>Spirosoma</taxon>
    </lineage>
</organism>
<protein>
    <submittedName>
        <fullName evidence="2">Nuclear transport factor 2 family protein</fullName>
    </submittedName>
</protein>
<sequence>MTVKEQPHETTDQQSIRALIDAYARYADRRETQRQAELFTDDAKIVIYESEPGQREPVTTIQGQQALLAAFADLKTYDVTQHVNGQHTVTLDGDQARGEVYCLAHHIWLENGQRILMVMGIRYYDMYVRKEGQWLFAERKLIIDWTDKRPSSPS</sequence>
<dbReference type="AlphaFoldDB" id="A0A6G9AXZ1"/>
<evidence type="ECO:0000259" key="1">
    <source>
        <dbReference type="Pfam" id="PF13577"/>
    </source>
</evidence>
<evidence type="ECO:0000313" key="3">
    <source>
        <dbReference type="Proteomes" id="UP000501802"/>
    </source>
</evidence>
<dbReference type="KEGG" id="spib:G8759_34290"/>